<protein>
    <submittedName>
        <fullName evidence="1">Uncharacterized protein</fullName>
    </submittedName>
</protein>
<gene>
    <name evidence="1" type="ORF">B0T26DRAFT_873557</name>
</gene>
<proteinExistence type="predicted"/>
<keyword evidence="2" id="KW-1185">Reference proteome</keyword>
<comment type="caution">
    <text evidence="1">The sequence shown here is derived from an EMBL/GenBank/DDBJ whole genome shotgun (WGS) entry which is preliminary data.</text>
</comment>
<evidence type="ECO:0000313" key="1">
    <source>
        <dbReference type="EMBL" id="KAK0713385.1"/>
    </source>
</evidence>
<accession>A0AA40ACM6</accession>
<dbReference type="GeneID" id="85331264"/>
<dbReference type="RefSeq" id="XP_060294708.1">
    <property type="nucleotide sequence ID" value="XM_060447994.1"/>
</dbReference>
<name>A0AA40ACM6_9PEZI</name>
<sequence length="149" mass="16646">MRPLHFPDSPPALVCWLRSAARGCREFGPLVAEPHDPYTEPIDYEAIGTVKTYPFNEPPLSRSASELRFEVIRLQEAVDSSTEQALKKKLIEKQKEKKEIIKGAHRGLIFAAGRYAIPDSRWHPGGMRDGLLRALRPADEGGVGHAAEY</sequence>
<dbReference type="AlphaFoldDB" id="A0AA40ACM6"/>
<organism evidence="1 2">
    <name type="scientific">Lasiosphaeria miniovina</name>
    <dbReference type="NCBI Taxonomy" id="1954250"/>
    <lineage>
        <taxon>Eukaryota</taxon>
        <taxon>Fungi</taxon>
        <taxon>Dikarya</taxon>
        <taxon>Ascomycota</taxon>
        <taxon>Pezizomycotina</taxon>
        <taxon>Sordariomycetes</taxon>
        <taxon>Sordariomycetidae</taxon>
        <taxon>Sordariales</taxon>
        <taxon>Lasiosphaeriaceae</taxon>
        <taxon>Lasiosphaeria</taxon>
    </lineage>
</organism>
<dbReference type="EMBL" id="JAUIRO010000005">
    <property type="protein sequence ID" value="KAK0713385.1"/>
    <property type="molecule type" value="Genomic_DNA"/>
</dbReference>
<reference evidence="1" key="1">
    <citation type="submission" date="2023-06" db="EMBL/GenBank/DDBJ databases">
        <title>Genome-scale phylogeny and comparative genomics of the fungal order Sordariales.</title>
        <authorList>
            <consortium name="Lawrence Berkeley National Laboratory"/>
            <person name="Hensen N."/>
            <person name="Bonometti L."/>
            <person name="Westerberg I."/>
            <person name="Brannstrom I.O."/>
            <person name="Guillou S."/>
            <person name="Cros-Aarteil S."/>
            <person name="Calhoun S."/>
            <person name="Haridas S."/>
            <person name="Kuo A."/>
            <person name="Mondo S."/>
            <person name="Pangilinan J."/>
            <person name="Riley R."/>
            <person name="LaButti K."/>
            <person name="Andreopoulos B."/>
            <person name="Lipzen A."/>
            <person name="Chen C."/>
            <person name="Yanf M."/>
            <person name="Daum C."/>
            <person name="Ng V."/>
            <person name="Clum A."/>
            <person name="Steindorff A."/>
            <person name="Ohm R."/>
            <person name="Martin F."/>
            <person name="Silar P."/>
            <person name="Natvig D."/>
            <person name="Lalanne C."/>
            <person name="Gautier V."/>
            <person name="Ament-velasquez S.L."/>
            <person name="Kruys A."/>
            <person name="Hutchinson M.I."/>
            <person name="Powell A.J."/>
            <person name="Barry K."/>
            <person name="Miller A.N."/>
            <person name="Grigoriev I.V."/>
            <person name="Debuchy R."/>
            <person name="Gladieux P."/>
            <person name="Thoren M.H."/>
            <person name="Johannesson H."/>
        </authorList>
    </citation>
    <scope>NUCLEOTIDE SEQUENCE</scope>
    <source>
        <strain evidence="1">SMH2392-1A</strain>
    </source>
</reference>
<evidence type="ECO:0000313" key="2">
    <source>
        <dbReference type="Proteomes" id="UP001172101"/>
    </source>
</evidence>
<dbReference type="Proteomes" id="UP001172101">
    <property type="component" value="Unassembled WGS sequence"/>
</dbReference>